<dbReference type="AlphaFoldDB" id="A0AAU9VVU3"/>
<reference evidence="3 4" key="1">
    <citation type="submission" date="2022-05" db="EMBL/GenBank/DDBJ databases">
        <authorList>
            <consortium name="Genoscope - CEA"/>
            <person name="William W."/>
        </authorList>
    </citation>
    <scope>NUCLEOTIDE SEQUENCE [LARGE SCALE GENOMIC DNA]</scope>
</reference>
<keyword evidence="1" id="KW-0812">Transmembrane</keyword>
<dbReference type="InterPro" id="IPR016179">
    <property type="entry name" value="Insulin-like"/>
</dbReference>
<comment type="caution">
    <text evidence="3">The sequence shown here is derived from an EMBL/GenBank/DDBJ whole genome shotgun (WGS) entry which is preliminary data.</text>
</comment>
<dbReference type="Gene3D" id="1.10.100.10">
    <property type="entry name" value="Insulin-like"/>
    <property type="match status" value="1"/>
</dbReference>
<evidence type="ECO:0000256" key="1">
    <source>
        <dbReference type="SAM" id="Phobius"/>
    </source>
</evidence>
<dbReference type="GO" id="GO:0005576">
    <property type="term" value="C:extracellular region"/>
    <property type="evidence" value="ECO:0007669"/>
    <property type="project" value="InterPro"/>
</dbReference>
<evidence type="ECO:0000313" key="4">
    <source>
        <dbReference type="Proteomes" id="UP001159428"/>
    </source>
</evidence>
<feature type="transmembrane region" description="Helical" evidence="1">
    <location>
        <begin position="21"/>
        <end position="39"/>
    </location>
</feature>
<protein>
    <recommendedName>
        <fullName evidence="2">Insulin-like domain-containing protein</fullName>
    </recommendedName>
</protein>
<dbReference type="EMBL" id="CALNXJ010000003">
    <property type="protein sequence ID" value="CAH3036716.1"/>
    <property type="molecule type" value="Genomic_DNA"/>
</dbReference>
<dbReference type="Pfam" id="PF00049">
    <property type="entry name" value="Insulin"/>
    <property type="match status" value="1"/>
</dbReference>
<dbReference type="SUPFAM" id="SSF56994">
    <property type="entry name" value="Insulin-like"/>
    <property type="match status" value="1"/>
</dbReference>
<evidence type="ECO:0000313" key="3">
    <source>
        <dbReference type="EMBL" id="CAH3036716.1"/>
    </source>
</evidence>
<proteinExistence type="predicted"/>
<organism evidence="3 4">
    <name type="scientific">Pocillopora meandrina</name>
    <dbReference type="NCBI Taxonomy" id="46732"/>
    <lineage>
        <taxon>Eukaryota</taxon>
        <taxon>Metazoa</taxon>
        <taxon>Cnidaria</taxon>
        <taxon>Anthozoa</taxon>
        <taxon>Hexacorallia</taxon>
        <taxon>Scleractinia</taxon>
        <taxon>Astrocoeniina</taxon>
        <taxon>Pocilloporidae</taxon>
        <taxon>Pocillopora</taxon>
    </lineage>
</organism>
<accession>A0AAU9VVU3</accession>
<keyword evidence="1" id="KW-1133">Transmembrane helix</keyword>
<gene>
    <name evidence="3" type="ORF">PMEA_00017082</name>
</gene>
<sequence>MQMTNISQIPNDFINNKMCMDHFLVLIGLFIIIPCYINGQTDSSPAAIAATTAPYTGCKTSETHSPPSVYCNAYCGDDIPTVIEQVCDSRKKRSKTGLTLSDISFKKDEASKFLYLPRNRIHTKRSQTDIVVECCDEKCVVEEIKEYC</sequence>
<dbReference type="Proteomes" id="UP001159428">
    <property type="component" value="Unassembled WGS sequence"/>
</dbReference>
<dbReference type="InterPro" id="IPR036438">
    <property type="entry name" value="Insulin-like_sf"/>
</dbReference>
<name>A0AAU9VVU3_9CNID</name>
<dbReference type="GO" id="GO:0005179">
    <property type="term" value="F:hormone activity"/>
    <property type="evidence" value="ECO:0007669"/>
    <property type="project" value="InterPro"/>
</dbReference>
<keyword evidence="1" id="KW-0472">Membrane</keyword>
<keyword evidence="4" id="KW-1185">Reference proteome</keyword>
<feature type="domain" description="Insulin-like" evidence="2">
    <location>
        <begin position="73"/>
        <end position="148"/>
    </location>
</feature>
<evidence type="ECO:0000259" key="2">
    <source>
        <dbReference type="Pfam" id="PF00049"/>
    </source>
</evidence>